<dbReference type="InterPro" id="IPR003737">
    <property type="entry name" value="GlcNAc_PI_deacetylase-related"/>
</dbReference>
<reference evidence="5 6" key="1">
    <citation type="submission" date="2019-06" db="EMBL/GenBank/DDBJ databases">
        <title>Sequencing the genomes of 1000 actinobacteria strains.</title>
        <authorList>
            <person name="Klenk H.-P."/>
        </authorList>
    </citation>
    <scope>NUCLEOTIDE SEQUENCE [LARGE SCALE GENOMIC DNA]</scope>
    <source>
        <strain evidence="5 6">DSM 26477</strain>
    </source>
</reference>
<feature type="modified residue" description="4-aspartylphosphate" evidence="3">
    <location>
        <position position="55"/>
    </location>
</feature>
<dbReference type="SUPFAM" id="SSF102588">
    <property type="entry name" value="LmbE-like"/>
    <property type="match status" value="1"/>
</dbReference>
<sequence length="358" mass="39279">MAEPYRVIVVEDDEDVAFYIKTVLTKQGCIVQTFTDPSFARQAMLLYEPDVVITDIEMPGITGIELIDQVRAVRPGTPVVVMTAHVSVDYAVEALRHNADEFLTKPIASADLISIVTRLANEFRNAKANVREREVVLAIGAHPDDVEIGVGGILLAHRAAGDAVHILTLSRGGRGGHVTERQGEAFEAARLLDATLHLEDLPDTEIPEVDPTQALIQKVVDEVRPSIVYVHSDHDMHQDHRAVHKAALVATRAVRSVSCYQSASATVDFRPNRFVNIDGYLEGKLALVQTHRSQLSASRYHAPDFLAATARYWSRFGDGAAAEPLEIVRDSGDVSNAPVDVAQALRAHREQRARQLAQ</sequence>
<dbReference type="GO" id="GO:0016137">
    <property type="term" value="P:glycoside metabolic process"/>
    <property type="evidence" value="ECO:0007669"/>
    <property type="project" value="UniProtKB-ARBA"/>
</dbReference>
<keyword evidence="6" id="KW-1185">Reference proteome</keyword>
<comment type="caution">
    <text evidence="5">The sequence shown here is derived from an EMBL/GenBank/DDBJ whole genome shotgun (WGS) entry which is preliminary data.</text>
</comment>
<keyword evidence="1 3" id="KW-0597">Phosphoprotein</keyword>
<dbReference type="InterPro" id="IPR024078">
    <property type="entry name" value="LmbE-like_dom_sf"/>
</dbReference>
<dbReference type="GO" id="GO:0000160">
    <property type="term" value="P:phosphorelay signal transduction system"/>
    <property type="evidence" value="ECO:0007669"/>
    <property type="project" value="InterPro"/>
</dbReference>
<evidence type="ECO:0000259" key="4">
    <source>
        <dbReference type="PROSITE" id="PS50110"/>
    </source>
</evidence>
<proteinExistence type="predicted"/>
<dbReference type="SMART" id="SM00448">
    <property type="entry name" value="REC"/>
    <property type="match status" value="1"/>
</dbReference>
<keyword evidence="2" id="KW-0862">Zinc</keyword>
<dbReference type="AlphaFoldDB" id="A0A542YH64"/>
<evidence type="ECO:0000256" key="2">
    <source>
        <dbReference type="ARBA" id="ARBA00022833"/>
    </source>
</evidence>
<name>A0A542YH64_9MICO</name>
<accession>A0A542YH64</accession>
<organism evidence="5 6">
    <name type="scientific">Homoserinimonas aerilata</name>
    <dbReference type="NCBI Taxonomy" id="1162970"/>
    <lineage>
        <taxon>Bacteria</taxon>
        <taxon>Bacillati</taxon>
        <taxon>Actinomycetota</taxon>
        <taxon>Actinomycetes</taxon>
        <taxon>Micrococcales</taxon>
        <taxon>Microbacteriaceae</taxon>
        <taxon>Homoserinimonas</taxon>
    </lineage>
</organism>
<dbReference type="EMBL" id="VFOM01000001">
    <property type="protein sequence ID" value="TQL47439.1"/>
    <property type="molecule type" value="Genomic_DNA"/>
</dbReference>
<evidence type="ECO:0000313" key="5">
    <source>
        <dbReference type="EMBL" id="TQL47439.1"/>
    </source>
</evidence>
<dbReference type="PANTHER" id="PTHR44591:SF3">
    <property type="entry name" value="RESPONSE REGULATORY DOMAIN-CONTAINING PROTEIN"/>
    <property type="match status" value="1"/>
</dbReference>
<evidence type="ECO:0000256" key="3">
    <source>
        <dbReference type="PROSITE-ProRule" id="PRU00169"/>
    </source>
</evidence>
<dbReference type="Gene3D" id="3.40.50.2300">
    <property type="match status" value="1"/>
</dbReference>
<dbReference type="InterPro" id="IPR050595">
    <property type="entry name" value="Bact_response_regulator"/>
</dbReference>
<dbReference type="Gene3D" id="3.40.50.10320">
    <property type="entry name" value="LmbE-like"/>
    <property type="match status" value="1"/>
</dbReference>
<dbReference type="CDD" id="cd00156">
    <property type="entry name" value="REC"/>
    <property type="match status" value="1"/>
</dbReference>
<gene>
    <name evidence="5" type="ORF">FB562_0499</name>
</gene>
<dbReference type="RefSeq" id="WP_141879685.1">
    <property type="nucleotide sequence ID" value="NZ_VFOM01000001.1"/>
</dbReference>
<dbReference type="InterPro" id="IPR001789">
    <property type="entry name" value="Sig_transdc_resp-reg_receiver"/>
</dbReference>
<evidence type="ECO:0000313" key="6">
    <source>
        <dbReference type="Proteomes" id="UP000317998"/>
    </source>
</evidence>
<protein>
    <submittedName>
        <fullName evidence="5">GlcNAc-PI de-N-acetylase</fullName>
    </submittedName>
</protein>
<feature type="domain" description="Response regulatory" evidence="4">
    <location>
        <begin position="6"/>
        <end position="120"/>
    </location>
</feature>
<dbReference type="Proteomes" id="UP000317998">
    <property type="component" value="Unassembled WGS sequence"/>
</dbReference>
<dbReference type="InterPro" id="IPR011006">
    <property type="entry name" value="CheY-like_superfamily"/>
</dbReference>
<dbReference type="PANTHER" id="PTHR44591">
    <property type="entry name" value="STRESS RESPONSE REGULATOR PROTEIN 1"/>
    <property type="match status" value="1"/>
</dbReference>
<dbReference type="SUPFAM" id="SSF52172">
    <property type="entry name" value="CheY-like"/>
    <property type="match status" value="1"/>
</dbReference>
<dbReference type="PROSITE" id="PS50110">
    <property type="entry name" value="RESPONSE_REGULATORY"/>
    <property type="match status" value="1"/>
</dbReference>
<dbReference type="Pfam" id="PF00072">
    <property type="entry name" value="Response_reg"/>
    <property type="match status" value="1"/>
</dbReference>
<evidence type="ECO:0000256" key="1">
    <source>
        <dbReference type="ARBA" id="ARBA00022553"/>
    </source>
</evidence>
<dbReference type="OrthoDB" id="3514174at2"/>
<dbReference type="Pfam" id="PF02585">
    <property type="entry name" value="PIG-L"/>
    <property type="match status" value="1"/>
</dbReference>